<comment type="caution">
    <text evidence="1">The sequence shown here is derived from an EMBL/GenBank/DDBJ whole genome shotgun (WGS) entry which is preliminary data.</text>
</comment>
<feature type="non-terminal residue" evidence="1">
    <location>
        <position position="61"/>
    </location>
</feature>
<name>A0ABU6WWA8_9FABA</name>
<accession>A0ABU6WWA8</accession>
<organism evidence="1 2">
    <name type="scientific">Stylosanthes scabra</name>
    <dbReference type="NCBI Taxonomy" id="79078"/>
    <lineage>
        <taxon>Eukaryota</taxon>
        <taxon>Viridiplantae</taxon>
        <taxon>Streptophyta</taxon>
        <taxon>Embryophyta</taxon>
        <taxon>Tracheophyta</taxon>
        <taxon>Spermatophyta</taxon>
        <taxon>Magnoliopsida</taxon>
        <taxon>eudicotyledons</taxon>
        <taxon>Gunneridae</taxon>
        <taxon>Pentapetalae</taxon>
        <taxon>rosids</taxon>
        <taxon>fabids</taxon>
        <taxon>Fabales</taxon>
        <taxon>Fabaceae</taxon>
        <taxon>Papilionoideae</taxon>
        <taxon>50 kb inversion clade</taxon>
        <taxon>dalbergioids sensu lato</taxon>
        <taxon>Dalbergieae</taxon>
        <taxon>Pterocarpus clade</taxon>
        <taxon>Stylosanthes</taxon>
    </lineage>
</organism>
<sequence>MKLLEKLLAKLRTQHWNRVQILILSRPSCVHNFGSCARNFLPEAFFELSGTELRTQLSKVA</sequence>
<reference evidence="1 2" key="1">
    <citation type="journal article" date="2023" name="Plants (Basel)">
        <title>Bridging the Gap: Combining Genomics and Transcriptomics Approaches to Understand Stylosanthes scabra, an Orphan Legume from the Brazilian Caatinga.</title>
        <authorList>
            <person name="Ferreira-Neto J.R.C."/>
            <person name="da Silva M.D."/>
            <person name="Binneck E."/>
            <person name="de Melo N.F."/>
            <person name="da Silva R.H."/>
            <person name="de Melo A.L.T.M."/>
            <person name="Pandolfi V."/>
            <person name="Bustamante F.O."/>
            <person name="Brasileiro-Vidal A.C."/>
            <person name="Benko-Iseppon A.M."/>
        </authorList>
    </citation>
    <scope>NUCLEOTIDE SEQUENCE [LARGE SCALE GENOMIC DNA]</scope>
    <source>
        <tissue evidence="1">Leaves</tissue>
    </source>
</reference>
<protein>
    <submittedName>
        <fullName evidence="1">Uncharacterized protein</fullName>
    </submittedName>
</protein>
<proteinExistence type="predicted"/>
<evidence type="ECO:0000313" key="1">
    <source>
        <dbReference type="EMBL" id="MED6190132.1"/>
    </source>
</evidence>
<dbReference type="EMBL" id="JASCZI010184462">
    <property type="protein sequence ID" value="MED6190132.1"/>
    <property type="molecule type" value="Genomic_DNA"/>
</dbReference>
<evidence type="ECO:0000313" key="2">
    <source>
        <dbReference type="Proteomes" id="UP001341840"/>
    </source>
</evidence>
<dbReference type="Proteomes" id="UP001341840">
    <property type="component" value="Unassembled WGS sequence"/>
</dbReference>
<gene>
    <name evidence="1" type="ORF">PIB30_102775</name>
</gene>
<keyword evidence="2" id="KW-1185">Reference proteome</keyword>